<dbReference type="EMBL" id="JAANYQ010000015">
    <property type="protein sequence ID" value="KAF4120743.1"/>
    <property type="molecule type" value="Genomic_DNA"/>
</dbReference>
<organism evidence="3 4">
    <name type="scientific">Geosmithia morbida</name>
    <dbReference type="NCBI Taxonomy" id="1094350"/>
    <lineage>
        <taxon>Eukaryota</taxon>
        <taxon>Fungi</taxon>
        <taxon>Dikarya</taxon>
        <taxon>Ascomycota</taxon>
        <taxon>Pezizomycotina</taxon>
        <taxon>Sordariomycetes</taxon>
        <taxon>Hypocreomycetidae</taxon>
        <taxon>Hypocreales</taxon>
        <taxon>Bionectriaceae</taxon>
        <taxon>Geosmithia</taxon>
    </lineage>
</organism>
<dbReference type="PANTHER" id="PTHR43872:SF1">
    <property type="entry name" value="MONOOXYGENASE, PUTATIVE (AFU_ORTHOLOGUE AFUA_8G02570)-RELATED"/>
    <property type="match status" value="1"/>
</dbReference>
<dbReference type="RefSeq" id="XP_035319395.1">
    <property type="nucleotide sequence ID" value="XM_035464725.1"/>
</dbReference>
<dbReference type="GO" id="GO:0004497">
    <property type="term" value="F:monooxygenase activity"/>
    <property type="evidence" value="ECO:0007669"/>
    <property type="project" value="UniProtKB-KW"/>
</dbReference>
<dbReference type="OrthoDB" id="66881at2759"/>
<name>A0A9P4YPH7_9HYPO</name>
<dbReference type="SUPFAM" id="SSF51905">
    <property type="entry name" value="FAD/NAD(P)-binding domain"/>
    <property type="match status" value="2"/>
</dbReference>
<dbReference type="Pfam" id="PF13738">
    <property type="entry name" value="Pyr_redox_3"/>
    <property type="match status" value="1"/>
</dbReference>
<comment type="cofactor">
    <cofactor evidence="1">
        <name>FAD</name>
        <dbReference type="ChEBI" id="CHEBI:57692"/>
    </cofactor>
</comment>
<keyword evidence="2" id="KW-0560">Oxidoreductase</keyword>
<dbReference type="Gene3D" id="3.50.50.60">
    <property type="entry name" value="FAD/NAD(P)-binding domain"/>
    <property type="match status" value="2"/>
</dbReference>
<keyword evidence="4" id="KW-1185">Reference proteome</keyword>
<evidence type="ECO:0000256" key="1">
    <source>
        <dbReference type="ARBA" id="ARBA00001974"/>
    </source>
</evidence>
<comment type="caution">
    <text evidence="3">The sequence shown here is derived from an EMBL/GenBank/DDBJ whole genome shotgun (WGS) entry which is preliminary data.</text>
</comment>
<keyword evidence="2" id="KW-0503">Monooxygenase</keyword>
<evidence type="ECO:0000256" key="2">
    <source>
        <dbReference type="ARBA" id="ARBA00023033"/>
    </source>
</evidence>
<accession>A0A9P4YPH7</accession>
<protein>
    <submittedName>
        <fullName evidence="3">Flavoprotein CzcO associated with the cation diffusion facilitator CzcD</fullName>
    </submittedName>
</protein>
<evidence type="ECO:0000313" key="4">
    <source>
        <dbReference type="Proteomes" id="UP000749293"/>
    </source>
</evidence>
<dbReference type="Proteomes" id="UP000749293">
    <property type="component" value="Unassembled WGS sequence"/>
</dbReference>
<dbReference type="InterPro" id="IPR051820">
    <property type="entry name" value="FAD-binding_MO"/>
</dbReference>
<dbReference type="AlphaFoldDB" id="A0A9P4YPH7"/>
<dbReference type="PANTHER" id="PTHR43872">
    <property type="entry name" value="MONOOXYGENASE, PUTATIVE (AFU_ORTHOLOGUE AFUA_8G02570)-RELATED"/>
    <property type="match status" value="1"/>
</dbReference>
<evidence type="ECO:0000313" key="3">
    <source>
        <dbReference type="EMBL" id="KAF4120743.1"/>
    </source>
</evidence>
<dbReference type="GeneID" id="55968977"/>
<sequence>MASDLDYDVIIVGAGISGVNFAYRLQENHPNMTFCIVESRHEMGGTWSLFKYPGIRSDSDLYTFGFQWNPWLQKEAIASGPHILSYLNESARKAGLDDKIKYNHQVTQMSWDTPSATWTLDVSVGGGGNDPATRQTILLRSRFVLMGTGYYDFKEPLKTEIPGIDSFGGDVIHPQFWPEDYSYKGKNVVIIGSGATAVTLLPSMAEEAGHVTMLQRSPTYIISRVGQSPIERLARAWLPPWMAYHVIRAKCILFSIFMVTYADWFPARANRLALGATAKQLPEGASLERDFTPSYNLWEQRVCLSPDGDFYQSLRQGKASVKTDHIDTVTRNSIKLKSGAELHPDVIVTATGLKLRMAGGIDIVVDGKPYDMSAHFAWNNSMLDDLPNVMLAWGYVNASWTLGADTTSLLFCRLITAMNKKGAKAIVARRRTAGEINMSKVPILNLNSTYVRKGVGNIPSCGDQPQWLPRTNYIKDLARATLGDVESGLEWIK</sequence>
<gene>
    <name evidence="3" type="ORF">GMORB2_2747</name>
</gene>
<reference evidence="3" key="1">
    <citation type="submission" date="2020-03" db="EMBL/GenBank/DDBJ databases">
        <title>Site-based positive gene gene selection in Geosmithia morbida across the United States reveals a broad range of putative effectors and factors for local host and environmental adapation.</title>
        <authorList>
            <person name="Onufrak A."/>
            <person name="Murdoch R.W."/>
            <person name="Gazis R."/>
            <person name="Huff M."/>
            <person name="Staton M."/>
            <person name="Klingeman W."/>
            <person name="Hadziabdic D."/>
        </authorList>
    </citation>
    <scope>NUCLEOTIDE SEQUENCE</scope>
    <source>
        <strain evidence="3">1262</strain>
    </source>
</reference>
<proteinExistence type="predicted"/>
<dbReference type="InterPro" id="IPR036188">
    <property type="entry name" value="FAD/NAD-bd_sf"/>
</dbReference>